<keyword evidence="8" id="KW-0256">Endoplasmic reticulum</keyword>
<dbReference type="InterPro" id="IPR036396">
    <property type="entry name" value="Cyt_P450_sf"/>
</dbReference>
<evidence type="ECO:0000256" key="6">
    <source>
        <dbReference type="ARBA" id="ARBA00022617"/>
    </source>
</evidence>
<reference evidence="14" key="1">
    <citation type="submission" date="2018-03" db="EMBL/GenBank/DDBJ databases">
        <authorList>
            <person name="Keele B.F."/>
        </authorList>
    </citation>
    <scope>NUCLEOTIDE SEQUENCE</scope>
</reference>
<dbReference type="GO" id="GO:0005789">
    <property type="term" value="C:endoplasmic reticulum membrane"/>
    <property type="evidence" value="ECO:0007669"/>
    <property type="project" value="UniProtKB-SubCell"/>
</dbReference>
<evidence type="ECO:0000256" key="10">
    <source>
        <dbReference type="ARBA" id="ARBA00023002"/>
    </source>
</evidence>
<evidence type="ECO:0000256" key="5">
    <source>
        <dbReference type="ARBA" id="ARBA00010617"/>
    </source>
</evidence>
<dbReference type="Gene3D" id="1.10.630.10">
    <property type="entry name" value="Cytochrome P450"/>
    <property type="match status" value="1"/>
</dbReference>
<dbReference type="GO" id="GO:0004497">
    <property type="term" value="F:monooxygenase activity"/>
    <property type="evidence" value="ECO:0007669"/>
    <property type="project" value="UniProtKB-KW"/>
</dbReference>
<evidence type="ECO:0000256" key="1">
    <source>
        <dbReference type="ARBA" id="ARBA00001971"/>
    </source>
</evidence>
<organism evidence="14">
    <name type="scientific">Cydia pomonella</name>
    <name type="common">Codling moth</name>
    <dbReference type="NCBI Taxonomy" id="82600"/>
    <lineage>
        <taxon>Eukaryota</taxon>
        <taxon>Metazoa</taxon>
        <taxon>Ecdysozoa</taxon>
        <taxon>Arthropoda</taxon>
        <taxon>Hexapoda</taxon>
        <taxon>Insecta</taxon>
        <taxon>Pterygota</taxon>
        <taxon>Neoptera</taxon>
        <taxon>Endopterygota</taxon>
        <taxon>Lepidoptera</taxon>
        <taxon>Glossata</taxon>
        <taxon>Ditrysia</taxon>
        <taxon>Tortricoidea</taxon>
        <taxon>Tortricidae</taxon>
        <taxon>Olethreutinae</taxon>
        <taxon>Grapholitini</taxon>
        <taxon>Cydia</taxon>
    </lineage>
</organism>
<evidence type="ECO:0000256" key="2">
    <source>
        <dbReference type="ARBA" id="ARBA00003690"/>
    </source>
</evidence>
<keyword evidence="11" id="KW-0408">Iron</keyword>
<dbReference type="AlphaFoldDB" id="A0A346II43"/>
<dbReference type="InterPro" id="IPR050196">
    <property type="entry name" value="Cytochrome_P450_Monoox"/>
</dbReference>
<evidence type="ECO:0000256" key="9">
    <source>
        <dbReference type="ARBA" id="ARBA00022848"/>
    </source>
</evidence>
<sequence length="241" mass="27897">MLLLLSLCAFILYLILSWIYFWRDARKYNVPGPTPYPVIGNGNLLLCDSNKMLEVLNDLAIQYKDAYRIYIMSDRYYVLSHPKYIEELISSTENITKGISYNYFRPWLGDGLLTSTGEKWRSHRKFLTPAFHYSILHAYLPVFLRNGTVLCDKLKRRADGTPIELFPVMAIAALDNITETIMGVTLHAQQKDSKYVKTIDIASTILAKRMRDVFLGNDLIFSLTPYKRRLDEAIEYIHGHT</sequence>
<evidence type="ECO:0000256" key="3">
    <source>
        <dbReference type="ARBA" id="ARBA00004174"/>
    </source>
</evidence>
<dbReference type="EMBL" id="MH138257">
    <property type="protein sequence ID" value="AXP17198.1"/>
    <property type="molecule type" value="mRNA"/>
</dbReference>
<keyword evidence="12" id="KW-0503">Monooxygenase</keyword>
<dbReference type="PANTHER" id="PTHR24291:SF189">
    <property type="entry name" value="CYTOCHROME P450 4C3-RELATED"/>
    <property type="match status" value="1"/>
</dbReference>
<evidence type="ECO:0000313" key="14">
    <source>
        <dbReference type="EMBL" id="AXP17198.1"/>
    </source>
</evidence>
<keyword evidence="13" id="KW-0472">Membrane</keyword>
<evidence type="ECO:0000256" key="13">
    <source>
        <dbReference type="ARBA" id="ARBA00023136"/>
    </source>
</evidence>
<dbReference type="GO" id="GO:0016705">
    <property type="term" value="F:oxidoreductase activity, acting on paired donors, with incorporation or reduction of molecular oxygen"/>
    <property type="evidence" value="ECO:0007669"/>
    <property type="project" value="InterPro"/>
</dbReference>
<keyword evidence="7" id="KW-0479">Metal-binding</keyword>
<protein>
    <submittedName>
        <fullName evidence="14">Cytochrome P450 4V2</fullName>
    </submittedName>
</protein>
<keyword evidence="10" id="KW-0560">Oxidoreductase</keyword>
<evidence type="ECO:0000256" key="4">
    <source>
        <dbReference type="ARBA" id="ARBA00004406"/>
    </source>
</evidence>
<keyword evidence="6" id="KW-0349">Heme</keyword>
<dbReference type="GO" id="GO:0005506">
    <property type="term" value="F:iron ion binding"/>
    <property type="evidence" value="ECO:0007669"/>
    <property type="project" value="InterPro"/>
</dbReference>
<evidence type="ECO:0000256" key="7">
    <source>
        <dbReference type="ARBA" id="ARBA00022723"/>
    </source>
</evidence>
<evidence type="ECO:0000256" key="12">
    <source>
        <dbReference type="ARBA" id="ARBA00023033"/>
    </source>
</evidence>
<dbReference type="GO" id="GO:0020037">
    <property type="term" value="F:heme binding"/>
    <property type="evidence" value="ECO:0007669"/>
    <property type="project" value="InterPro"/>
</dbReference>
<accession>A0A346II43</accession>
<comment type="similarity">
    <text evidence="5">Belongs to the cytochrome P450 family.</text>
</comment>
<dbReference type="Pfam" id="PF00067">
    <property type="entry name" value="p450"/>
    <property type="match status" value="1"/>
</dbReference>
<evidence type="ECO:0000256" key="8">
    <source>
        <dbReference type="ARBA" id="ARBA00022824"/>
    </source>
</evidence>
<evidence type="ECO:0000256" key="11">
    <source>
        <dbReference type="ARBA" id="ARBA00023004"/>
    </source>
</evidence>
<comment type="cofactor">
    <cofactor evidence="1">
        <name>heme</name>
        <dbReference type="ChEBI" id="CHEBI:30413"/>
    </cofactor>
</comment>
<comment type="function">
    <text evidence="2">May be involved in the metabolism of insect hormones and in the breakdown of synthetic insecticides.</text>
</comment>
<name>A0A346II43_CYDPO</name>
<dbReference type="PANTHER" id="PTHR24291">
    <property type="entry name" value="CYTOCHROME P450 FAMILY 4"/>
    <property type="match status" value="1"/>
</dbReference>
<keyword evidence="9" id="KW-0492">Microsome</keyword>
<comment type="subcellular location">
    <subcellularLocation>
        <location evidence="4">Endoplasmic reticulum membrane</location>
        <topology evidence="4">Peripheral membrane protein</topology>
    </subcellularLocation>
    <subcellularLocation>
        <location evidence="3">Microsome membrane</location>
        <topology evidence="3">Peripheral membrane protein</topology>
    </subcellularLocation>
</comment>
<dbReference type="InterPro" id="IPR001128">
    <property type="entry name" value="Cyt_P450"/>
</dbReference>
<dbReference type="SUPFAM" id="SSF48264">
    <property type="entry name" value="Cytochrome P450"/>
    <property type="match status" value="1"/>
</dbReference>
<proteinExistence type="evidence at transcript level"/>